<dbReference type="OrthoDB" id="5486089at2"/>
<organism evidence="1 2">
    <name type="scientific">Sorangium cellulosum</name>
    <name type="common">Polyangium cellulosum</name>
    <dbReference type="NCBI Taxonomy" id="56"/>
    <lineage>
        <taxon>Bacteria</taxon>
        <taxon>Pseudomonadati</taxon>
        <taxon>Myxococcota</taxon>
        <taxon>Polyangia</taxon>
        <taxon>Polyangiales</taxon>
        <taxon>Polyangiaceae</taxon>
        <taxon>Sorangium</taxon>
    </lineage>
</organism>
<dbReference type="Proteomes" id="UP000238348">
    <property type="component" value="Chromosome"/>
</dbReference>
<evidence type="ECO:0000313" key="1">
    <source>
        <dbReference type="EMBL" id="AUX43480.1"/>
    </source>
</evidence>
<dbReference type="RefSeq" id="WP_104982151.1">
    <property type="nucleotide sequence ID" value="NZ_CP012673.1"/>
</dbReference>
<accession>A0A2L0EVZ8</accession>
<evidence type="ECO:0008006" key="3">
    <source>
        <dbReference type="Google" id="ProtNLM"/>
    </source>
</evidence>
<sequence length="703" mass="71547">MRPRGPALAPLAPIAPLGPLDPLAALVLVAALMAACAGDPAPAPGSEVGAGAGAGGSAPVFPCPPGEAEVGAGCEPAGVPPGRCGSGFAPDGAQGCAPILPEEPCPPGQMAVPGEAACREVAPCGAGRWGDAPIDEATQFVDAAYAGQDSDGTEARPWTSIQDAILRADEGALVAIAAGSYAEEVTIQGDPVRLWGRCPELVEIVGPPGAMALTVDRGASATEIRSLAVRGQDIGIGVVNATDVVIERVWVHETGDVGLLAAGLNTATSVALRGSLVEHTAGAAVAVMDADVRLEGTVLRDVDVGTADVFEGHSMAMQVESFNRRASGTVRSVVVERVGGLGIRFSSADGVVEDSVFRDVAWQSADRPGAALAATHAEGLEPGTLAVRGSLVERSQTAAIALIGADVHIEATVVRDTGPDLTEGASGIGVGIIVAPSTVDTHPVRATIRHSLVEQSHVRGVGLHGAEVEIDGLRVRGVVPSQPDLGGGIEIQHDQRRANVALRGSVVEDAYGAGIAVFSSDVTVDSTVVRDTRPLPSRDFGRGINVSPIPGLGERGSVRLRNARLERNLDGGLVVIDSDATVESTAIVDTLGRALDGTNGCGIIAYNDETGQANVLLQDSVIERSAGSGVFNIGATVKIASTTFTCEPLDLATHVDEGYAAVYEDLGGNTCGCEGRTIACQTKPSRFEPPRALPPAVVPSIEP</sequence>
<dbReference type="Gene3D" id="2.160.20.10">
    <property type="entry name" value="Single-stranded right-handed beta-helix, Pectin lyase-like"/>
    <property type="match status" value="2"/>
</dbReference>
<gene>
    <name evidence="1" type="ORF">SOCE26_049290</name>
</gene>
<dbReference type="EMBL" id="CP012673">
    <property type="protein sequence ID" value="AUX43480.1"/>
    <property type="molecule type" value="Genomic_DNA"/>
</dbReference>
<reference evidence="1 2" key="1">
    <citation type="submission" date="2015-09" db="EMBL/GenBank/DDBJ databases">
        <title>Sorangium comparison.</title>
        <authorList>
            <person name="Zaburannyi N."/>
            <person name="Bunk B."/>
            <person name="Overmann J."/>
            <person name="Mueller R."/>
        </authorList>
    </citation>
    <scope>NUCLEOTIDE SEQUENCE [LARGE SCALE GENOMIC DNA]</scope>
    <source>
        <strain evidence="1 2">So ce26</strain>
    </source>
</reference>
<proteinExistence type="predicted"/>
<evidence type="ECO:0000313" key="2">
    <source>
        <dbReference type="Proteomes" id="UP000238348"/>
    </source>
</evidence>
<dbReference type="InterPro" id="IPR006626">
    <property type="entry name" value="PbH1"/>
</dbReference>
<name>A0A2L0EVZ8_SORCE</name>
<dbReference type="AlphaFoldDB" id="A0A2L0EVZ8"/>
<dbReference type="InterPro" id="IPR012334">
    <property type="entry name" value="Pectin_lyas_fold"/>
</dbReference>
<dbReference type="SUPFAM" id="SSF51126">
    <property type="entry name" value="Pectin lyase-like"/>
    <property type="match status" value="2"/>
</dbReference>
<dbReference type="SMART" id="SM00710">
    <property type="entry name" value="PbH1"/>
    <property type="match status" value="7"/>
</dbReference>
<protein>
    <recommendedName>
        <fullName evidence="3">Right handed beta helix domain-containing protein</fullName>
    </recommendedName>
</protein>
<dbReference type="InterPro" id="IPR011050">
    <property type="entry name" value="Pectin_lyase_fold/virulence"/>
</dbReference>